<evidence type="ECO:0000256" key="1">
    <source>
        <dbReference type="SAM" id="Phobius"/>
    </source>
</evidence>
<accession>A0A0M0LAR9</accession>
<feature type="transmembrane region" description="Helical" evidence="1">
    <location>
        <begin position="49"/>
        <end position="66"/>
    </location>
</feature>
<sequence length="172" mass="19448">MDTLFLLAFYLCMNIITDVKELKTYNYMHLGFFLLNLYFIHLFQLSYQSYFLVIGTALLLGIILEGARKLSPGDTKMFMVVSGYLFVGFPFISSLFIPIIFVGTYLICSALISLILLGLAYLKKIRGQEFIEIHIGTFHLEWKKRAGGQNTWSVPASPAILLATILFIALSV</sequence>
<keyword evidence="3" id="KW-1185">Reference proteome</keyword>
<feature type="transmembrane region" description="Helical" evidence="1">
    <location>
        <begin position="152"/>
        <end position="170"/>
    </location>
</feature>
<evidence type="ECO:0008006" key="4">
    <source>
        <dbReference type="Google" id="ProtNLM"/>
    </source>
</evidence>
<keyword evidence="1" id="KW-0472">Membrane</keyword>
<evidence type="ECO:0000313" key="2">
    <source>
        <dbReference type="EMBL" id="KOO48139.1"/>
    </source>
</evidence>
<dbReference type="RefSeq" id="WP_053400284.1">
    <property type="nucleotide sequence ID" value="NZ_LILC01000006.1"/>
</dbReference>
<name>A0A0M0LAR9_9BACI</name>
<reference evidence="3" key="1">
    <citation type="submission" date="2015-08" db="EMBL/GenBank/DDBJ databases">
        <title>Fjat-14210 dsm16467.</title>
        <authorList>
            <person name="Liu B."/>
            <person name="Wang J."/>
            <person name="Zhu Y."/>
            <person name="Liu G."/>
            <person name="Chen Q."/>
            <person name="Chen Z."/>
            <person name="Lan J."/>
            <person name="Che J."/>
            <person name="Ge C."/>
            <person name="Shi H."/>
            <person name="Pan Z."/>
            <person name="Liu X."/>
        </authorList>
    </citation>
    <scope>NUCLEOTIDE SEQUENCE [LARGE SCALE GENOMIC DNA]</scope>
    <source>
        <strain evidence="3">DSM 16467</strain>
    </source>
</reference>
<gene>
    <name evidence="2" type="ORF">AMD01_04845</name>
</gene>
<feature type="transmembrane region" description="Helical" evidence="1">
    <location>
        <begin position="103"/>
        <end position="122"/>
    </location>
</feature>
<dbReference type="STRING" id="284581.AMD01_04845"/>
<dbReference type="AlphaFoldDB" id="A0A0M0LAR9"/>
<feature type="transmembrane region" description="Helical" evidence="1">
    <location>
        <begin position="78"/>
        <end position="97"/>
    </location>
</feature>
<evidence type="ECO:0000313" key="3">
    <source>
        <dbReference type="Proteomes" id="UP000037558"/>
    </source>
</evidence>
<dbReference type="Proteomes" id="UP000037558">
    <property type="component" value="Unassembled WGS sequence"/>
</dbReference>
<dbReference type="PATRIC" id="fig|284581.3.peg.1348"/>
<comment type="caution">
    <text evidence="2">The sequence shown here is derived from an EMBL/GenBank/DDBJ whole genome shotgun (WGS) entry which is preliminary data.</text>
</comment>
<keyword evidence="1" id="KW-1133">Transmembrane helix</keyword>
<keyword evidence="1" id="KW-0812">Transmembrane</keyword>
<dbReference type="EMBL" id="LILC01000006">
    <property type="protein sequence ID" value="KOO48139.1"/>
    <property type="molecule type" value="Genomic_DNA"/>
</dbReference>
<protein>
    <recommendedName>
        <fullName evidence="4">Prepilin type IV endopeptidase peptidase domain-containing protein</fullName>
    </recommendedName>
</protein>
<organism evidence="2 3">
    <name type="scientific">Priestia koreensis</name>
    <dbReference type="NCBI Taxonomy" id="284581"/>
    <lineage>
        <taxon>Bacteria</taxon>
        <taxon>Bacillati</taxon>
        <taxon>Bacillota</taxon>
        <taxon>Bacilli</taxon>
        <taxon>Bacillales</taxon>
        <taxon>Bacillaceae</taxon>
        <taxon>Priestia</taxon>
    </lineage>
</organism>
<dbReference type="OrthoDB" id="2936833at2"/>
<proteinExistence type="predicted"/>